<feature type="compositionally biased region" description="Basic and acidic residues" evidence="9">
    <location>
        <begin position="67"/>
        <end position="84"/>
    </location>
</feature>
<dbReference type="AlphaFoldDB" id="A0A8C4Q1M6"/>
<evidence type="ECO:0000256" key="6">
    <source>
        <dbReference type="ARBA" id="ARBA00023132"/>
    </source>
</evidence>
<reference evidence="10" key="2">
    <citation type="submission" date="2025-09" db="UniProtKB">
        <authorList>
            <consortium name="Ensembl"/>
        </authorList>
    </citation>
    <scope>IDENTIFICATION</scope>
</reference>
<keyword evidence="8" id="KW-0175">Coiled coil</keyword>
<accession>A0A8C4Q1M6</accession>
<proteinExistence type="predicted"/>
<evidence type="ECO:0000313" key="11">
    <source>
        <dbReference type="Proteomes" id="UP000694388"/>
    </source>
</evidence>
<dbReference type="GO" id="GO:0005643">
    <property type="term" value="C:nuclear pore"/>
    <property type="evidence" value="ECO:0007669"/>
    <property type="project" value="UniProtKB-SubCell"/>
</dbReference>
<keyword evidence="3" id="KW-0509">mRNA transport</keyword>
<dbReference type="GO" id="GO:0015031">
    <property type="term" value="P:protein transport"/>
    <property type="evidence" value="ECO:0007669"/>
    <property type="project" value="UniProtKB-KW"/>
</dbReference>
<evidence type="ECO:0000256" key="2">
    <source>
        <dbReference type="ARBA" id="ARBA00022448"/>
    </source>
</evidence>
<sequence length="387" mass="42558">MMSENTTMMTIKSIPFRSTINIQKVDNWTPPFLFFNISLSRVKTHRRARTLSELGGMPFHASRTSSTRKDDKSMGGRPENGKALKEQVLRPEILKDVEEFQKFVKEQKQVQEEIGPASLRNVQKDLEDVRALRQLLGIVAAGLQRNSLAANKLKADTSQELKNAEIAVRTEEIPLSLQLENGAPTEYFQRLAERFEGQMQQYKKQIEEMESHIALQANSQRMTPQDFSQALKKLYETFVALAGNLQVIHESVKRQKGQFLSLRKAHFGDSTDIFATRQQAEKQGCSVPSVLTGPMPFSSLLGSSLGIGSTIETGFGGFGAAKPVGSLSAGFEATSGTSTGFSFGNPGMAQSAGLTFNTTFNTPSLSLASVQPLQLKKPPPGNKRGKK</sequence>
<evidence type="ECO:0000256" key="8">
    <source>
        <dbReference type="SAM" id="Coils"/>
    </source>
</evidence>
<reference evidence="10" key="1">
    <citation type="submission" date="2025-08" db="UniProtKB">
        <authorList>
            <consortium name="Ensembl"/>
        </authorList>
    </citation>
    <scope>IDENTIFICATION</scope>
</reference>
<keyword evidence="7" id="KW-0539">Nucleus</keyword>
<keyword evidence="4" id="KW-0653">Protein transport</keyword>
<evidence type="ECO:0000256" key="1">
    <source>
        <dbReference type="ARBA" id="ARBA00004567"/>
    </source>
</evidence>
<dbReference type="Gene3D" id="6.10.140.1350">
    <property type="match status" value="1"/>
</dbReference>
<keyword evidence="5" id="KW-0811">Translocation</keyword>
<dbReference type="Proteomes" id="UP000694388">
    <property type="component" value="Unplaced"/>
</dbReference>
<evidence type="ECO:0000256" key="4">
    <source>
        <dbReference type="ARBA" id="ARBA00022927"/>
    </source>
</evidence>
<organism evidence="10 11">
    <name type="scientific">Eptatretus burgeri</name>
    <name type="common">Inshore hagfish</name>
    <dbReference type="NCBI Taxonomy" id="7764"/>
    <lineage>
        <taxon>Eukaryota</taxon>
        <taxon>Metazoa</taxon>
        <taxon>Chordata</taxon>
        <taxon>Craniata</taxon>
        <taxon>Vertebrata</taxon>
        <taxon>Cyclostomata</taxon>
        <taxon>Myxini</taxon>
        <taxon>Myxiniformes</taxon>
        <taxon>Myxinidae</taxon>
        <taxon>Eptatretinae</taxon>
        <taxon>Eptatretus</taxon>
    </lineage>
</organism>
<dbReference type="GO" id="GO:0051028">
    <property type="term" value="P:mRNA transport"/>
    <property type="evidence" value="ECO:0007669"/>
    <property type="project" value="UniProtKB-KW"/>
</dbReference>
<dbReference type="PANTHER" id="PTHR13437">
    <property type="entry name" value="NUCLEOPORIN P58/P45 NUCLEOPORIN-LIKE PROTEIN 1"/>
    <property type="match status" value="1"/>
</dbReference>
<dbReference type="GeneTree" id="ENSGT00730000111111"/>
<dbReference type="GO" id="GO:0008139">
    <property type="term" value="F:nuclear localization sequence binding"/>
    <property type="evidence" value="ECO:0007669"/>
    <property type="project" value="InterPro"/>
</dbReference>
<evidence type="ECO:0000256" key="7">
    <source>
        <dbReference type="ARBA" id="ARBA00023242"/>
    </source>
</evidence>
<name>A0A8C4Q1M6_EPTBU</name>
<evidence type="ECO:0000256" key="5">
    <source>
        <dbReference type="ARBA" id="ARBA00023010"/>
    </source>
</evidence>
<dbReference type="PANTHER" id="PTHR13437:SF2">
    <property type="entry name" value="NUCLEOPORIN P58_P45"/>
    <property type="match status" value="1"/>
</dbReference>
<comment type="subcellular location">
    <subcellularLocation>
        <location evidence="1">Nucleus</location>
        <location evidence="1">Nuclear pore complex</location>
    </subcellularLocation>
</comment>
<dbReference type="GO" id="GO:0017056">
    <property type="term" value="F:structural constituent of nuclear pore"/>
    <property type="evidence" value="ECO:0007669"/>
    <property type="project" value="InterPro"/>
</dbReference>
<keyword evidence="6" id="KW-0906">Nuclear pore complex</keyword>
<feature type="coiled-coil region" evidence="8">
    <location>
        <begin position="192"/>
        <end position="219"/>
    </location>
</feature>
<dbReference type="Ensembl" id="ENSEBUT00000009145.1">
    <property type="protein sequence ID" value="ENSEBUP00000008638.1"/>
    <property type="gene ID" value="ENSEBUG00000005584.1"/>
</dbReference>
<feature type="region of interest" description="Disordered" evidence="9">
    <location>
        <begin position="57"/>
        <end position="84"/>
    </location>
</feature>
<protein>
    <submittedName>
        <fullName evidence="10">Nucleoporin 58</fullName>
    </submittedName>
</protein>
<dbReference type="Pfam" id="PF15967">
    <property type="entry name" value="Nucleoporin_FG2"/>
    <property type="match status" value="2"/>
</dbReference>
<dbReference type="OMA" id="TEYFKNC"/>
<evidence type="ECO:0000256" key="9">
    <source>
        <dbReference type="SAM" id="MobiDB-lite"/>
    </source>
</evidence>
<keyword evidence="2" id="KW-0813">Transport</keyword>
<dbReference type="InterPro" id="IPR024882">
    <property type="entry name" value="NUP58/p45/49"/>
</dbReference>
<keyword evidence="11" id="KW-1185">Reference proteome</keyword>
<evidence type="ECO:0000313" key="10">
    <source>
        <dbReference type="Ensembl" id="ENSEBUP00000008638.1"/>
    </source>
</evidence>
<evidence type="ECO:0000256" key="3">
    <source>
        <dbReference type="ARBA" id="ARBA00022816"/>
    </source>
</evidence>